<evidence type="ECO:0000313" key="2">
    <source>
        <dbReference type="Proteomes" id="UP000282656"/>
    </source>
</evidence>
<sequence>MMRGARAVGRRLARTRLGRMLSRGWRGMRDRLRQARERIRQWRQRRRQQQQQTPQQRLDRAVEQLQPRVGSLLRRGVPRLRLRAQLAIWRAWYRLTRLSVEREGGDRGRILAIINPRRPVASVYTVPDGIRLMRIIDEVANEVLGLRPEQQPEHTRAVEAEAEQLRQQREQRRGVPGEEPLEVQPGVGNLGAIMDYRRQVAGARQGQTQNVRVGGTLVEESFHEQRVVALGNIRVEGVGGRGRYRDIAQELANVQRLTGASEQGIATALRNLARGDPMPGFVTGQPNAQNLMQSLAGLTRLFQLEAARAGVAAAHVPMLLDMVAHSGSQRMSFQEAFSSIPERRGGGGLFPASQRGAGAGMRAVEAERVPGVEYASGERRAQEQRRRQIEFVRRWIRAQMEALDMNFSDGNQVRRFIRESFENALRQSVSMHYGVDITRTPGS</sequence>
<protein>
    <submittedName>
        <fullName evidence="1">Uncharacterized protein</fullName>
    </submittedName>
</protein>
<evidence type="ECO:0000313" key="1">
    <source>
        <dbReference type="EMBL" id="RKH59919.1"/>
    </source>
</evidence>
<dbReference type="EMBL" id="RAWM01000158">
    <property type="protein sequence ID" value="RKH59919.1"/>
    <property type="molecule type" value="Genomic_DNA"/>
</dbReference>
<accession>A0A3A8PUE4</accession>
<dbReference type="Proteomes" id="UP000282656">
    <property type="component" value="Unassembled WGS sequence"/>
</dbReference>
<organism evidence="1 2">
    <name type="scientific">Corallococcus interemptor</name>
    <dbReference type="NCBI Taxonomy" id="2316720"/>
    <lineage>
        <taxon>Bacteria</taxon>
        <taxon>Pseudomonadati</taxon>
        <taxon>Myxococcota</taxon>
        <taxon>Myxococcia</taxon>
        <taxon>Myxococcales</taxon>
        <taxon>Cystobacterineae</taxon>
        <taxon>Myxococcaceae</taxon>
        <taxon>Corallococcus</taxon>
    </lineage>
</organism>
<dbReference type="AlphaFoldDB" id="A0A3A8PUE4"/>
<proteinExistence type="predicted"/>
<name>A0A3A8PUE4_9BACT</name>
<reference evidence="2" key="1">
    <citation type="submission" date="2018-09" db="EMBL/GenBank/DDBJ databases">
        <authorList>
            <person name="Livingstone P.G."/>
            <person name="Whitworth D.E."/>
        </authorList>
    </citation>
    <scope>NUCLEOTIDE SEQUENCE [LARGE SCALE GENOMIC DNA]</scope>
    <source>
        <strain evidence="2">AB047A</strain>
    </source>
</reference>
<comment type="caution">
    <text evidence="1">The sequence shown here is derived from an EMBL/GenBank/DDBJ whole genome shotgun (WGS) entry which is preliminary data.</text>
</comment>
<gene>
    <name evidence="1" type="ORF">D7X96_34460</name>
</gene>
<keyword evidence="2" id="KW-1185">Reference proteome</keyword>